<dbReference type="OrthoDB" id="9760776at2"/>
<dbReference type="GO" id="GO:0015833">
    <property type="term" value="P:peptide transport"/>
    <property type="evidence" value="ECO:0007669"/>
    <property type="project" value="InterPro"/>
</dbReference>
<dbReference type="GO" id="GO:0005886">
    <property type="term" value="C:plasma membrane"/>
    <property type="evidence" value="ECO:0007669"/>
    <property type="project" value="UniProtKB-SubCell"/>
</dbReference>
<dbReference type="EMBL" id="APNK01000025">
    <property type="protein sequence ID" value="KEZ76627.1"/>
    <property type="molecule type" value="Genomic_DNA"/>
</dbReference>
<dbReference type="InterPro" id="IPR003439">
    <property type="entry name" value="ABC_transporter-like_ATP-bd"/>
</dbReference>
<sequence>MDLIRLIVRDYRLPFCGVMLASLANAGLGVGVIAFINQRLIAHQDAALSALPEFFGLIGLLLVIALVAQLGLTTLGHHFVFALRSRLVKRILDTDIGRQEAIGSAALIASLSADIRNVTIAFVRLPELVQGLVLTVACAAYLGWLSLPLLMVTAAWIAVTLMIGNWLIQRVYAHLTEVREAEDALYADYETVIHGRKELALNRARARELYRTRYTDNAKRYRRHIIRADTFHLSANNWANIMMLGAIGLVFFLANTLAWADTATAATYALTLLFLRTPMIGAVGALPTLLNAQVAFNKLAALDLAPYRAAFDTAPAESAWQAIRVENACFAYDKTDGPGFAIGPIDFTLKRGELVFIIGGNGSGKTTFARLLCGLSAPSSGPLTIDGDDVTADRARLRRLFSSVFTDFYLFDRLLGADGTHADEAFIERWCRRLQLDGKLSREGARLLDTQLSQGQRKRVAMLVALAERRDILLLDEWAADQDPIFRRVFYHELLPAFRDMGHTVVAISHDDTYFAAADRLLEMRAGQLIELTGQERDAASRDAVARIDRTAHRT</sequence>
<evidence type="ECO:0000256" key="5">
    <source>
        <dbReference type="ARBA" id="ARBA00022989"/>
    </source>
</evidence>
<dbReference type="InterPro" id="IPR036640">
    <property type="entry name" value="ABC1_TM_sf"/>
</dbReference>
<dbReference type="GO" id="GO:0140359">
    <property type="term" value="F:ABC-type transporter activity"/>
    <property type="evidence" value="ECO:0007669"/>
    <property type="project" value="InterPro"/>
</dbReference>
<dbReference type="InterPro" id="IPR011527">
    <property type="entry name" value="ABC1_TM_dom"/>
</dbReference>
<feature type="transmembrane region" description="Helical" evidence="7">
    <location>
        <begin position="150"/>
        <end position="168"/>
    </location>
</feature>
<dbReference type="Gene3D" id="1.20.1560.10">
    <property type="entry name" value="ABC transporter type 1, transmembrane domain"/>
    <property type="match status" value="1"/>
</dbReference>
<dbReference type="InterPro" id="IPR027417">
    <property type="entry name" value="P-loop_NTPase"/>
</dbReference>
<dbReference type="PATRIC" id="fig|1304275.5.peg.2866"/>
<feature type="domain" description="ABC transmembrane type-1" evidence="9">
    <location>
        <begin position="15"/>
        <end position="291"/>
    </location>
</feature>
<keyword evidence="4 10" id="KW-0067">ATP-binding</keyword>
<dbReference type="eggNOG" id="COG4615">
    <property type="taxonomic scope" value="Bacteria"/>
</dbReference>
<keyword evidence="3" id="KW-0547">Nucleotide-binding</keyword>
<dbReference type="PROSITE" id="PS50893">
    <property type="entry name" value="ABC_TRANSPORTER_2"/>
    <property type="match status" value="1"/>
</dbReference>
<dbReference type="SUPFAM" id="SSF90123">
    <property type="entry name" value="ABC transporter transmembrane region"/>
    <property type="match status" value="1"/>
</dbReference>
<accession>A0A084IIU3</accession>
<evidence type="ECO:0000259" key="8">
    <source>
        <dbReference type="PROSITE" id="PS50893"/>
    </source>
</evidence>
<gene>
    <name evidence="10" type="ORF">C41B8_14015</name>
</gene>
<comment type="subcellular location">
    <subcellularLocation>
        <location evidence="1">Cell membrane</location>
        <topology evidence="1">Multi-pass membrane protein</topology>
    </subcellularLocation>
</comment>
<dbReference type="InterPro" id="IPR003593">
    <property type="entry name" value="AAA+_ATPase"/>
</dbReference>
<keyword evidence="11" id="KW-1185">Reference proteome</keyword>
<dbReference type="STRING" id="1304275.C41B8_14015"/>
<evidence type="ECO:0000256" key="3">
    <source>
        <dbReference type="ARBA" id="ARBA00022741"/>
    </source>
</evidence>
<dbReference type="InterPro" id="IPR017871">
    <property type="entry name" value="ABC_transporter-like_CS"/>
</dbReference>
<evidence type="ECO:0000256" key="2">
    <source>
        <dbReference type="ARBA" id="ARBA00022692"/>
    </source>
</evidence>
<evidence type="ECO:0000313" key="11">
    <source>
        <dbReference type="Proteomes" id="UP000028302"/>
    </source>
</evidence>
<evidence type="ECO:0000256" key="6">
    <source>
        <dbReference type="ARBA" id="ARBA00023136"/>
    </source>
</evidence>
<keyword evidence="2 7" id="KW-0812">Transmembrane</keyword>
<dbReference type="PANTHER" id="PTHR24221">
    <property type="entry name" value="ATP-BINDING CASSETTE SUB-FAMILY B"/>
    <property type="match status" value="1"/>
</dbReference>
<dbReference type="NCBIfam" id="NF007813">
    <property type="entry name" value="PRK10522.1"/>
    <property type="match status" value="1"/>
</dbReference>
<feature type="domain" description="ABC transporter" evidence="8">
    <location>
        <begin position="323"/>
        <end position="551"/>
    </location>
</feature>
<dbReference type="GO" id="GO:0005524">
    <property type="term" value="F:ATP binding"/>
    <property type="evidence" value="ECO:0007669"/>
    <property type="project" value="UniProtKB-KW"/>
</dbReference>
<dbReference type="InterPro" id="IPR039421">
    <property type="entry name" value="Type_1_exporter"/>
</dbReference>
<dbReference type="SUPFAM" id="SSF52540">
    <property type="entry name" value="P-loop containing nucleoside triphosphate hydrolases"/>
    <property type="match status" value="1"/>
</dbReference>
<dbReference type="AlphaFoldDB" id="A0A084IIU3"/>
<feature type="transmembrane region" description="Helical" evidence="7">
    <location>
        <begin position="266"/>
        <end position="290"/>
    </location>
</feature>
<reference evidence="10 11" key="1">
    <citation type="submission" date="2013-03" db="EMBL/GenBank/DDBJ databases">
        <title>Salinisphaera hydrothermalis C41B8 Genome Sequencing.</title>
        <authorList>
            <person name="Li C."/>
            <person name="Lai Q."/>
            <person name="Shao Z."/>
        </authorList>
    </citation>
    <scope>NUCLEOTIDE SEQUENCE [LARGE SCALE GENOMIC DNA]</scope>
    <source>
        <strain evidence="10 11">C41B8</strain>
    </source>
</reference>
<dbReference type="NCBIfam" id="TIGR01194">
    <property type="entry name" value="cyc_pep_trnsptr"/>
    <property type="match status" value="1"/>
</dbReference>
<evidence type="ECO:0000256" key="7">
    <source>
        <dbReference type="SAM" id="Phobius"/>
    </source>
</evidence>
<dbReference type="GO" id="GO:1904680">
    <property type="term" value="F:peptide transmembrane transporter activity"/>
    <property type="evidence" value="ECO:0007669"/>
    <property type="project" value="InterPro"/>
</dbReference>
<name>A0A084IIU3_SALHC</name>
<dbReference type="SMART" id="SM00382">
    <property type="entry name" value="AAA"/>
    <property type="match status" value="1"/>
</dbReference>
<dbReference type="InterPro" id="IPR005898">
    <property type="entry name" value="Cyc_pep_transpt_SyrD/YojI"/>
</dbReference>
<feature type="transmembrane region" description="Helical" evidence="7">
    <location>
        <begin position="56"/>
        <end position="81"/>
    </location>
</feature>
<dbReference type="GO" id="GO:0034040">
    <property type="term" value="F:ATPase-coupled lipid transmembrane transporter activity"/>
    <property type="evidence" value="ECO:0007669"/>
    <property type="project" value="TreeGrafter"/>
</dbReference>
<dbReference type="GO" id="GO:0016887">
    <property type="term" value="F:ATP hydrolysis activity"/>
    <property type="evidence" value="ECO:0007669"/>
    <property type="project" value="InterPro"/>
</dbReference>
<proteinExistence type="predicted"/>
<dbReference type="Pfam" id="PF00005">
    <property type="entry name" value="ABC_tran"/>
    <property type="match status" value="1"/>
</dbReference>
<comment type="caution">
    <text evidence="10">The sequence shown here is derived from an EMBL/GenBank/DDBJ whole genome shotgun (WGS) entry which is preliminary data.</text>
</comment>
<dbReference type="PROSITE" id="PS50929">
    <property type="entry name" value="ABC_TM1F"/>
    <property type="match status" value="1"/>
</dbReference>
<dbReference type="Gene3D" id="3.40.50.300">
    <property type="entry name" value="P-loop containing nucleotide triphosphate hydrolases"/>
    <property type="match status" value="1"/>
</dbReference>
<evidence type="ECO:0000256" key="1">
    <source>
        <dbReference type="ARBA" id="ARBA00004651"/>
    </source>
</evidence>
<evidence type="ECO:0000256" key="4">
    <source>
        <dbReference type="ARBA" id="ARBA00022840"/>
    </source>
</evidence>
<keyword evidence="6 7" id="KW-0472">Membrane</keyword>
<protein>
    <submittedName>
        <fullName evidence="10">Multidrug transporter membrane component/ATP-binding component</fullName>
    </submittedName>
</protein>
<dbReference type="Proteomes" id="UP000028302">
    <property type="component" value="Unassembled WGS sequence"/>
</dbReference>
<evidence type="ECO:0000313" key="10">
    <source>
        <dbReference type="EMBL" id="KEZ76627.1"/>
    </source>
</evidence>
<keyword evidence="5 7" id="KW-1133">Transmembrane helix</keyword>
<feature type="transmembrane region" description="Helical" evidence="7">
    <location>
        <begin position="12"/>
        <end position="36"/>
    </location>
</feature>
<evidence type="ECO:0000259" key="9">
    <source>
        <dbReference type="PROSITE" id="PS50929"/>
    </source>
</evidence>
<organism evidence="10 11">
    <name type="scientific">Salinisphaera hydrothermalis (strain C41B8)</name>
    <dbReference type="NCBI Taxonomy" id="1304275"/>
    <lineage>
        <taxon>Bacteria</taxon>
        <taxon>Pseudomonadati</taxon>
        <taxon>Pseudomonadota</taxon>
        <taxon>Gammaproteobacteria</taxon>
        <taxon>Salinisphaerales</taxon>
        <taxon>Salinisphaeraceae</taxon>
        <taxon>Salinisphaera</taxon>
    </lineage>
</organism>
<dbReference type="RefSeq" id="WP_037339483.1">
    <property type="nucleotide sequence ID" value="NZ_APNK01000025.1"/>
</dbReference>
<feature type="transmembrane region" description="Helical" evidence="7">
    <location>
        <begin position="241"/>
        <end position="260"/>
    </location>
</feature>
<dbReference type="PANTHER" id="PTHR24221:SF654">
    <property type="entry name" value="ATP-BINDING CASSETTE SUB-FAMILY B MEMBER 6"/>
    <property type="match status" value="1"/>
</dbReference>
<dbReference type="PROSITE" id="PS00211">
    <property type="entry name" value="ABC_TRANSPORTER_1"/>
    <property type="match status" value="1"/>
</dbReference>